<protein>
    <recommendedName>
        <fullName evidence="8">Rhodopsin domain-containing protein</fullName>
    </recommendedName>
</protein>
<comment type="caution">
    <text evidence="9">The sequence shown here is derived from an EMBL/GenBank/DDBJ whole genome shotgun (WGS) entry which is preliminary data.</text>
</comment>
<feature type="transmembrane region" description="Helical" evidence="7">
    <location>
        <begin position="246"/>
        <end position="269"/>
    </location>
</feature>
<reference evidence="9" key="1">
    <citation type="journal article" date="2021" name="Nat. Commun.">
        <title>Genetic determinants of endophytism in the Arabidopsis root mycobiome.</title>
        <authorList>
            <person name="Mesny F."/>
            <person name="Miyauchi S."/>
            <person name="Thiergart T."/>
            <person name="Pickel B."/>
            <person name="Atanasova L."/>
            <person name="Karlsson M."/>
            <person name="Huettel B."/>
            <person name="Barry K.W."/>
            <person name="Haridas S."/>
            <person name="Chen C."/>
            <person name="Bauer D."/>
            <person name="Andreopoulos W."/>
            <person name="Pangilinan J."/>
            <person name="LaButti K."/>
            <person name="Riley R."/>
            <person name="Lipzen A."/>
            <person name="Clum A."/>
            <person name="Drula E."/>
            <person name="Henrissat B."/>
            <person name="Kohler A."/>
            <person name="Grigoriev I.V."/>
            <person name="Martin F.M."/>
            <person name="Hacquard S."/>
        </authorList>
    </citation>
    <scope>NUCLEOTIDE SEQUENCE</scope>
    <source>
        <strain evidence="9">MPI-CAGE-AT-0147</strain>
    </source>
</reference>
<dbReference type="Proteomes" id="UP000738349">
    <property type="component" value="Unassembled WGS sequence"/>
</dbReference>
<feature type="transmembrane region" description="Helical" evidence="7">
    <location>
        <begin position="12"/>
        <end position="33"/>
    </location>
</feature>
<feature type="transmembrane region" description="Helical" evidence="7">
    <location>
        <begin position="45"/>
        <end position="70"/>
    </location>
</feature>
<feature type="region of interest" description="Disordered" evidence="6">
    <location>
        <begin position="280"/>
        <end position="352"/>
    </location>
</feature>
<feature type="compositionally biased region" description="Basic and acidic residues" evidence="6">
    <location>
        <begin position="323"/>
        <end position="332"/>
    </location>
</feature>
<keyword evidence="2 7" id="KW-0812">Transmembrane</keyword>
<dbReference type="OrthoDB" id="5273647at2759"/>
<evidence type="ECO:0000256" key="2">
    <source>
        <dbReference type="ARBA" id="ARBA00022692"/>
    </source>
</evidence>
<proteinExistence type="inferred from homology"/>
<dbReference type="InterPro" id="IPR052337">
    <property type="entry name" value="SAT4-like"/>
</dbReference>
<evidence type="ECO:0000256" key="5">
    <source>
        <dbReference type="ARBA" id="ARBA00038359"/>
    </source>
</evidence>
<evidence type="ECO:0000313" key="10">
    <source>
        <dbReference type="Proteomes" id="UP000738349"/>
    </source>
</evidence>
<evidence type="ECO:0000313" key="9">
    <source>
        <dbReference type="EMBL" id="KAH7120492.1"/>
    </source>
</evidence>
<dbReference type="PANTHER" id="PTHR33048:SF92">
    <property type="entry name" value="INTEGRAL MEMBRANE PROTEIN"/>
    <property type="match status" value="1"/>
</dbReference>
<feature type="transmembrane region" description="Helical" evidence="7">
    <location>
        <begin position="175"/>
        <end position="200"/>
    </location>
</feature>
<name>A0A9P9DK76_9HYPO</name>
<dbReference type="InterPro" id="IPR049326">
    <property type="entry name" value="Rhodopsin_dom_fungi"/>
</dbReference>
<gene>
    <name evidence="9" type="ORF">EDB81DRAFT_914107</name>
</gene>
<evidence type="ECO:0000256" key="6">
    <source>
        <dbReference type="SAM" id="MobiDB-lite"/>
    </source>
</evidence>
<dbReference type="PANTHER" id="PTHR33048">
    <property type="entry name" value="PTH11-LIKE INTEGRAL MEMBRANE PROTEIN (AFU_ORTHOLOGUE AFUA_5G11245)"/>
    <property type="match status" value="1"/>
</dbReference>
<dbReference type="EMBL" id="JAGMUV010000025">
    <property type="protein sequence ID" value="KAH7120492.1"/>
    <property type="molecule type" value="Genomic_DNA"/>
</dbReference>
<dbReference type="GO" id="GO:0016020">
    <property type="term" value="C:membrane"/>
    <property type="evidence" value="ECO:0007669"/>
    <property type="project" value="UniProtKB-SubCell"/>
</dbReference>
<accession>A0A9P9DK76</accession>
<dbReference type="Pfam" id="PF20684">
    <property type="entry name" value="Fung_rhodopsin"/>
    <property type="match status" value="1"/>
</dbReference>
<keyword evidence="10" id="KW-1185">Reference proteome</keyword>
<evidence type="ECO:0000256" key="4">
    <source>
        <dbReference type="ARBA" id="ARBA00023136"/>
    </source>
</evidence>
<feature type="transmembrane region" description="Helical" evidence="7">
    <location>
        <begin position="130"/>
        <end position="155"/>
    </location>
</feature>
<keyword evidence="3 7" id="KW-1133">Transmembrane helix</keyword>
<evidence type="ECO:0000256" key="3">
    <source>
        <dbReference type="ARBA" id="ARBA00022989"/>
    </source>
</evidence>
<evidence type="ECO:0000259" key="8">
    <source>
        <dbReference type="Pfam" id="PF20684"/>
    </source>
</evidence>
<feature type="domain" description="Rhodopsin" evidence="8">
    <location>
        <begin position="27"/>
        <end position="275"/>
    </location>
</feature>
<organism evidence="9 10">
    <name type="scientific">Dactylonectria macrodidyma</name>
    <dbReference type="NCBI Taxonomy" id="307937"/>
    <lineage>
        <taxon>Eukaryota</taxon>
        <taxon>Fungi</taxon>
        <taxon>Dikarya</taxon>
        <taxon>Ascomycota</taxon>
        <taxon>Pezizomycotina</taxon>
        <taxon>Sordariomycetes</taxon>
        <taxon>Hypocreomycetidae</taxon>
        <taxon>Hypocreales</taxon>
        <taxon>Nectriaceae</taxon>
        <taxon>Dactylonectria</taxon>
    </lineage>
</organism>
<evidence type="ECO:0000256" key="1">
    <source>
        <dbReference type="ARBA" id="ARBA00004141"/>
    </source>
</evidence>
<keyword evidence="4 7" id="KW-0472">Membrane</keyword>
<sequence>MPLRPSGPAVLAVIYTLIGVATFLIAARIYLRLKIQRRKLQASDLWIIAAWCAAFTTSTFDIVIYVKGILRADINYTLVNYTGSLEKLEYLLRIMWAGLIPYFTTFYLCKASLLAVYLQLFPIFMIKRRIALWVTVGYCAVAYVVTMCLVLFLCFPIDRNWTVTQPERMCDVDTIVIVFQVSWALHIFGSLVLFCLPFFIMYKLNMKKRTKIAVYSVFLLGLIDIAFTLTRFLTIQLGNDGSFRSITLIELWSALDVYVGLIVACLPSLRPYLRRNPRQSYQASSENSGQNPTSPKPRRLGQRGFEEMDDETSFPSGNYRGEGAQRGRRGSDSPDIIVHSTWNSDKRSNRSDVELVNIDARAPVREQVGL</sequence>
<evidence type="ECO:0000256" key="7">
    <source>
        <dbReference type="SAM" id="Phobius"/>
    </source>
</evidence>
<dbReference type="AlphaFoldDB" id="A0A9P9DK76"/>
<feature type="transmembrane region" description="Helical" evidence="7">
    <location>
        <begin position="90"/>
        <end position="118"/>
    </location>
</feature>
<feature type="compositionally biased region" description="Polar residues" evidence="6">
    <location>
        <begin position="280"/>
        <end position="293"/>
    </location>
</feature>
<comment type="subcellular location">
    <subcellularLocation>
        <location evidence="1">Membrane</location>
        <topology evidence="1">Multi-pass membrane protein</topology>
    </subcellularLocation>
</comment>
<feature type="transmembrane region" description="Helical" evidence="7">
    <location>
        <begin position="212"/>
        <end position="234"/>
    </location>
</feature>
<comment type="similarity">
    <text evidence="5">Belongs to the SAT4 family.</text>
</comment>